<dbReference type="PANTHER" id="PTHR18964:SF149">
    <property type="entry name" value="BIFUNCTIONAL UDP-N-ACETYLGLUCOSAMINE 2-EPIMERASE_N-ACETYLMANNOSAMINE KINASE"/>
    <property type="match status" value="1"/>
</dbReference>
<evidence type="ECO:0000256" key="1">
    <source>
        <dbReference type="ARBA" id="ARBA00006479"/>
    </source>
</evidence>
<dbReference type="AlphaFoldDB" id="A0A4V0Z341"/>
<organism evidence="2 3">
    <name type="scientific">Pseudoduganella lutea</name>
    <dbReference type="NCBI Taxonomy" id="321985"/>
    <lineage>
        <taxon>Bacteria</taxon>
        <taxon>Pseudomonadati</taxon>
        <taxon>Pseudomonadota</taxon>
        <taxon>Betaproteobacteria</taxon>
        <taxon>Burkholderiales</taxon>
        <taxon>Oxalobacteraceae</taxon>
        <taxon>Telluria group</taxon>
        <taxon>Pseudoduganella</taxon>
    </lineage>
</organism>
<dbReference type="SUPFAM" id="SSF53067">
    <property type="entry name" value="Actin-like ATPase domain"/>
    <property type="match status" value="1"/>
</dbReference>
<dbReference type="Pfam" id="PF00480">
    <property type="entry name" value="ROK"/>
    <property type="match status" value="1"/>
</dbReference>
<proteinExistence type="inferred from homology"/>
<protein>
    <submittedName>
        <fullName evidence="2">ROK family protein</fullName>
    </submittedName>
</protein>
<dbReference type="KEGG" id="plue:EWM63_03265"/>
<dbReference type="CDD" id="cd24057">
    <property type="entry name" value="ASKHA_NBD_ROK_NAGK"/>
    <property type="match status" value="1"/>
</dbReference>
<dbReference type="EMBL" id="CP035913">
    <property type="protein sequence ID" value="QBE62123.1"/>
    <property type="molecule type" value="Genomic_DNA"/>
</dbReference>
<name>A0A4V0Z341_9BURK</name>
<gene>
    <name evidence="2" type="ORF">EWM63_03265</name>
</gene>
<comment type="similarity">
    <text evidence="1">Belongs to the ROK (NagC/XylR) family.</text>
</comment>
<dbReference type="InterPro" id="IPR043129">
    <property type="entry name" value="ATPase_NBD"/>
</dbReference>
<evidence type="ECO:0000313" key="3">
    <source>
        <dbReference type="Proteomes" id="UP000290637"/>
    </source>
</evidence>
<sequence>MRAPDLLYGIDLGGTKIELVACEAGPHAGLAVRYRQRVPTPANDHDALVEALVDLVRGADAELGANAATTSLGIGVPGIVDAASGAHLCANVPCLTGRELLPVLRTRLARPVALGNDCQCFALSEAHGGVADGKGSAFGLILGTGAGAGYVIDGRLVRGLHGAAGEWGHWPLDPALLRRYGLPLLPCPCGRAACLESYVSGTGLRRLHAHFGGGGDSAERLTERRAAGDPLAGRVFDAHLDLLGAALAHIVLAYDPHVIVLGGGLSRLEHLYAGLPGAIRPHLIPGLGVPPILPPAFGDAGGARGAALLARQAFSSLAATAAHQPAFSSFQEP</sequence>
<evidence type="ECO:0000313" key="2">
    <source>
        <dbReference type="EMBL" id="QBE62123.1"/>
    </source>
</evidence>
<reference evidence="2 3" key="1">
    <citation type="submission" date="2019-02" db="EMBL/GenBank/DDBJ databases">
        <title>Draft Genome Sequences of Six Type Strains of the Genus Massilia.</title>
        <authorList>
            <person name="Miess H."/>
            <person name="Frediansyhah A."/>
            <person name="Gross H."/>
        </authorList>
    </citation>
    <scope>NUCLEOTIDE SEQUENCE [LARGE SCALE GENOMIC DNA]</scope>
    <source>
        <strain evidence="2 3">DSM 17473</strain>
    </source>
</reference>
<keyword evidence="3" id="KW-1185">Reference proteome</keyword>
<dbReference type="Proteomes" id="UP000290637">
    <property type="component" value="Chromosome"/>
</dbReference>
<dbReference type="PANTHER" id="PTHR18964">
    <property type="entry name" value="ROK (REPRESSOR, ORF, KINASE) FAMILY"/>
    <property type="match status" value="1"/>
</dbReference>
<dbReference type="Gene3D" id="3.30.420.40">
    <property type="match status" value="2"/>
</dbReference>
<dbReference type="OrthoDB" id="9810372at2"/>
<dbReference type="RefSeq" id="WP_130185260.1">
    <property type="nucleotide sequence ID" value="NZ_CP035913.1"/>
</dbReference>
<dbReference type="InterPro" id="IPR000600">
    <property type="entry name" value="ROK"/>
</dbReference>
<accession>A0A4V0Z341</accession>